<keyword evidence="2" id="KW-0812">Transmembrane</keyword>
<proteinExistence type="inferred from homology"/>
<dbReference type="Pfam" id="PF05649">
    <property type="entry name" value="Peptidase_M13_N"/>
    <property type="match status" value="1"/>
</dbReference>
<dbReference type="Gene3D" id="3.40.390.10">
    <property type="entry name" value="Collagenase (Catalytic Domain)"/>
    <property type="match status" value="1"/>
</dbReference>
<evidence type="ECO:0000313" key="5">
    <source>
        <dbReference type="Proteomes" id="UP001142055"/>
    </source>
</evidence>
<dbReference type="GO" id="GO:0005886">
    <property type="term" value="C:plasma membrane"/>
    <property type="evidence" value="ECO:0007669"/>
    <property type="project" value="TreeGrafter"/>
</dbReference>
<dbReference type="PROSITE" id="PS51885">
    <property type="entry name" value="NEPRILYSIN"/>
    <property type="match status" value="1"/>
</dbReference>
<feature type="transmembrane region" description="Helical" evidence="2">
    <location>
        <begin position="30"/>
        <end position="54"/>
    </location>
</feature>
<dbReference type="GO" id="GO:0004222">
    <property type="term" value="F:metalloendopeptidase activity"/>
    <property type="evidence" value="ECO:0007669"/>
    <property type="project" value="InterPro"/>
</dbReference>
<dbReference type="AlphaFoldDB" id="A0A9Q0M928"/>
<dbReference type="OMA" id="HESEWRL"/>
<dbReference type="InterPro" id="IPR008753">
    <property type="entry name" value="Peptidase_M13_N"/>
</dbReference>
<comment type="caution">
    <text evidence="4">The sequence shown here is derived from an EMBL/GenBank/DDBJ whole genome shotgun (WGS) entry which is preliminary data.</text>
</comment>
<keyword evidence="2" id="KW-0472">Membrane</keyword>
<feature type="domain" description="Peptidase M13 N-terminal" evidence="3">
    <location>
        <begin position="88"/>
        <end position="541"/>
    </location>
</feature>
<evidence type="ECO:0000313" key="4">
    <source>
        <dbReference type="EMBL" id="KAJ6219977.1"/>
    </source>
</evidence>
<dbReference type="EMBL" id="JAPWDV010000002">
    <property type="protein sequence ID" value="KAJ6219977.1"/>
    <property type="molecule type" value="Genomic_DNA"/>
</dbReference>
<evidence type="ECO:0000256" key="1">
    <source>
        <dbReference type="ARBA" id="ARBA00007357"/>
    </source>
</evidence>
<comment type="similarity">
    <text evidence="1">Belongs to the peptidase M13 family.</text>
</comment>
<sequence>MPESVVNNGADWSANVQLKSSKKSSCLSTIAIYGFYITVPIIIILLWTLLWMIAQQHATQERASLCLTPECIQISSTILERIDQSINPCDDFYQFSCGNFIRTNEVPDDYYARNLLQKMQESMFVEMKHNLERQLTNETGNNIKDEPIYIRQIKSLYESCVNDTDDMIGMNDPIESLSELIIELIGSHWPLVPSEESAILPASGSGSNSFEYKLALLFLYQVHPFFQVYVIRDKNTSTYALHIFPGSPVMDQLNFVSPKSLDNLSDDQVNLYMNFQREIVKTFLISKNENDTNDEQRIEIERELLNMIKLEIDLANITKDASFENSNCSMSTSNNGTETYDSELCDDRDVETNHFIRLSFDQMEEEFPRIKWKEFFKFALKDANVSATYVLTQTKEYFHSLMAIMERANDRTLINYMGWSIIAKYMPYMGSQFKHLSSELQQKILIMDGDNEVTNRFKYYQSRWKQCVYIACESLKIPSNVLYLDGHQTNLTNTVEDIIKLIEEMKMIFVQIIDTQSWIESDDIKRILKDRIRSIKSNIGVQEYIKNHTLIESMYESLDVQSDKELITNMFNINKHETILQVKKLNSEAKFDGDILFQPLEANAFYDFSTNSISTLSMERNVYNLPIEFYFILLHHIVMPIGIMRSPLVYHNIPK</sequence>
<evidence type="ECO:0000256" key="2">
    <source>
        <dbReference type="SAM" id="Phobius"/>
    </source>
</evidence>
<dbReference type="PANTHER" id="PTHR11733">
    <property type="entry name" value="ZINC METALLOPROTEASE FAMILY M13 NEPRILYSIN-RELATED"/>
    <property type="match status" value="1"/>
</dbReference>
<dbReference type="Proteomes" id="UP001142055">
    <property type="component" value="Chromosome 2"/>
</dbReference>
<evidence type="ECO:0000259" key="3">
    <source>
        <dbReference type="Pfam" id="PF05649"/>
    </source>
</evidence>
<gene>
    <name evidence="4" type="ORF">RDWZM_005789</name>
</gene>
<dbReference type="PANTHER" id="PTHR11733:SF208">
    <property type="entry name" value="PEPTIDASE M13 C-TERMINAL DOMAIN-CONTAINING PROTEIN"/>
    <property type="match status" value="1"/>
</dbReference>
<reference evidence="4" key="1">
    <citation type="submission" date="2022-12" db="EMBL/GenBank/DDBJ databases">
        <title>Genome assemblies of Blomia tropicalis.</title>
        <authorList>
            <person name="Cui Y."/>
        </authorList>
    </citation>
    <scope>NUCLEOTIDE SEQUENCE</scope>
    <source>
        <tissue evidence="4">Adult mites</tissue>
    </source>
</reference>
<accession>A0A9Q0M928</accession>
<dbReference type="InterPro" id="IPR000718">
    <property type="entry name" value="Peptidase_M13"/>
</dbReference>
<protein>
    <recommendedName>
        <fullName evidence="3">Peptidase M13 N-terminal domain-containing protein</fullName>
    </recommendedName>
</protein>
<dbReference type="InterPro" id="IPR024079">
    <property type="entry name" value="MetalloPept_cat_dom_sf"/>
</dbReference>
<dbReference type="SUPFAM" id="SSF55486">
    <property type="entry name" value="Metalloproteases ('zincins'), catalytic domain"/>
    <property type="match status" value="1"/>
</dbReference>
<dbReference type="GO" id="GO:0016485">
    <property type="term" value="P:protein processing"/>
    <property type="evidence" value="ECO:0007669"/>
    <property type="project" value="TreeGrafter"/>
</dbReference>
<name>A0A9Q0M928_BLOTA</name>
<dbReference type="Gene3D" id="1.10.1380.10">
    <property type="entry name" value="Neutral endopeptidase , domain2"/>
    <property type="match status" value="1"/>
</dbReference>
<keyword evidence="5" id="KW-1185">Reference proteome</keyword>
<dbReference type="InterPro" id="IPR042089">
    <property type="entry name" value="Peptidase_M13_dom_2"/>
</dbReference>
<organism evidence="4 5">
    <name type="scientific">Blomia tropicalis</name>
    <name type="common">Mite</name>
    <dbReference type="NCBI Taxonomy" id="40697"/>
    <lineage>
        <taxon>Eukaryota</taxon>
        <taxon>Metazoa</taxon>
        <taxon>Ecdysozoa</taxon>
        <taxon>Arthropoda</taxon>
        <taxon>Chelicerata</taxon>
        <taxon>Arachnida</taxon>
        <taxon>Acari</taxon>
        <taxon>Acariformes</taxon>
        <taxon>Sarcoptiformes</taxon>
        <taxon>Astigmata</taxon>
        <taxon>Glycyphagoidea</taxon>
        <taxon>Echimyopodidae</taxon>
        <taxon>Blomia</taxon>
    </lineage>
</organism>
<keyword evidence="2" id="KW-1133">Transmembrane helix</keyword>